<proteinExistence type="predicted"/>
<gene>
    <name evidence="1" type="ORF">H8718_05375</name>
</gene>
<dbReference type="InterPro" id="IPR029044">
    <property type="entry name" value="Nucleotide-diphossugar_trans"/>
</dbReference>
<protein>
    <submittedName>
        <fullName evidence="1">Acylneuraminate cytidylyltransferase family protein</fullName>
    </submittedName>
</protein>
<evidence type="ECO:0000313" key="2">
    <source>
        <dbReference type="Proteomes" id="UP000655830"/>
    </source>
</evidence>
<name>A0A926IDK8_9FIRM</name>
<dbReference type="PANTHER" id="PTHR21485:SF6">
    <property type="entry name" value="N-ACYLNEURAMINATE CYTIDYLYLTRANSFERASE-RELATED"/>
    <property type="match status" value="1"/>
</dbReference>
<dbReference type="EMBL" id="JACRSY010000006">
    <property type="protein sequence ID" value="MBC8578964.1"/>
    <property type="molecule type" value="Genomic_DNA"/>
</dbReference>
<reference evidence="1" key="1">
    <citation type="submission" date="2020-08" db="EMBL/GenBank/DDBJ databases">
        <title>Genome public.</title>
        <authorList>
            <person name="Liu C."/>
            <person name="Sun Q."/>
        </authorList>
    </citation>
    <scope>NUCLEOTIDE SEQUENCE</scope>
    <source>
        <strain evidence="1">NSJ-12</strain>
    </source>
</reference>
<dbReference type="InterPro" id="IPR050793">
    <property type="entry name" value="CMP-NeuNAc_synthase"/>
</dbReference>
<dbReference type="Pfam" id="PF02348">
    <property type="entry name" value="CTP_transf_3"/>
    <property type="match status" value="1"/>
</dbReference>
<keyword evidence="1" id="KW-0808">Transferase</keyword>
<evidence type="ECO:0000313" key="1">
    <source>
        <dbReference type="EMBL" id="MBC8578964.1"/>
    </source>
</evidence>
<keyword evidence="1" id="KW-0548">Nucleotidyltransferase</keyword>
<dbReference type="PANTHER" id="PTHR21485">
    <property type="entry name" value="HAD SUPERFAMILY MEMBERS CMAS AND KDSC"/>
    <property type="match status" value="1"/>
</dbReference>
<dbReference type="SUPFAM" id="SSF53448">
    <property type="entry name" value="Nucleotide-diphospho-sugar transferases"/>
    <property type="match status" value="1"/>
</dbReference>
<dbReference type="Gene3D" id="3.90.550.10">
    <property type="entry name" value="Spore Coat Polysaccharide Biosynthesis Protein SpsA, Chain A"/>
    <property type="match status" value="1"/>
</dbReference>
<dbReference type="CDD" id="cd02513">
    <property type="entry name" value="CMP-NeuAc_Synthase"/>
    <property type="match status" value="1"/>
</dbReference>
<keyword evidence="2" id="KW-1185">Reference proteome</keyword>
<dbReference type="Proteomes" id="UP000655830">
    <property type="component" value="Unassembled WGS sequence"/>
</dbReference>
<dbReference type="GO" id="GO:0008781">
    <property type="term" value="F:N-acylneuraminate cytidylyltransferase activity"/>
    <property type="evidence" value="ECO:0007669"/>
    <property type="project" value="TreeGrafter"/>
</dbReference>
<accession>A0A926IDK8</accession>
<organism evidence="1 2">
    <name type="scientific">Zhenhengia yiwuensis</name>
    <dbReference type="NCBI Taxonomy" id="2763666"/>
    <lineage>
        <taxon>Bacteria</taxon>
        <taxon>Bacillati</taxon>
        <taxon>Bacillota</taxon>
        <taxon>Clostridia</taxon>
        <taxon>Lachnospirales</taxon>
        <taxon>Lachnospiraceae</taxon>
        <taxon>Zhenhengia</taxon>
    </lineage>
</organism>
<dbReference type="AlphaFoldDB" id="A0A926IDK8"/>
<comment type="caution">
    <text evidence="1">The sequence shown here is derived from an EMBL/GenBank/DDBJ whole genome shotgun (WGS) entry which is preliminary data.</text>
</comment>
<dbReference type="InterPro" id="IPR003329">
    <property type="entry name" value="Cytidylyl_trans"/>
</dbReference>
<dbReference type="RefSeq" id="WP_249332130.1">
    <property type="nucleotide sequence ID" value="NZ_JACRSY010000006.1"/>
</dbReference>
<sequence>MYKDKKILAIIPARGGSKGIKNKNIVDLCNRPLISYSIIAALESKYIDKVVVSTDSEEIAEVARNYDAEVPFLRPKEFASDTAKTIDAVMHCIETLEEMGQTYDYLVLLQPTQPLRQAYHIDEAIELLMDKDEVSLISVRRVIDHPILIRTIDEVGNGVNLMNQSSTQRRQDFKQYYKVNGSIYINKIDQLTYETSLNDNKVCYIMEDQYDIDIDEHFDLSIAELKLTNLKSNNKY</sequence>